<evidence type="ECO:0000313" key="2">
    <source>
        <dbReference type="Proteomes" id="UP001497700"/>
    </source>
</evidence>
<accession>A0ACB9Z7X3</accession>
<reference evidence="1 2" key="1">
    <citation type="journal article" date="2022" name="New Phytol.">
        <title>Ecological generalism drives hyperdiversity of secondary metabolite gene clusters in xylarialean endophytes.</title>
        <authorList>
            <person name="Franco M.E.E."/>
            <person name="Wisecaver J.H."/>
            <person name="Arnold A.E."/>
            <person name="Ju Y.M."/>
            <person name="Slot J.C."/>
            <person name="Ahrendt S."/>
            <person name="Moore L.P."/>
            <person name="Eastman K.E."/>
            <person name="Scott K."/>
            <person name="Konkel Z."/>
            <person name="Mondo S.J."/>
            <person name="Kuo A."/>
            <person name="Hayes R.D."/>
            <person name="Haridas S."/>
            <person name="Andreopoulos B."/>
            <person name="Riley R."/>
            <person name="LaButti K."/>
            <person name="Pangilinan J."/>
            <person name="Lipzen A."/>
            <person name="Amirebrahimi M."/>
            <person name="Yan J."/>
            <person name="Adam C."/>
            <person name="Keymanesh K."/>
            <person name="Ng V."/>
            <person name="Louie K."/>
            <person name="Northen T."/>
            <person name="Drula E."/>
            <person name="Henrissat B."/>
            <person name="Hsieh H.M."/>
            <person name="Youens-Clark K."/>
            <person name="Lutzoni F."/>
            <person name="Miadlikowska J."/>
            <person name="Eastwood D.C."/>
            <person name="Hamelin R.C."/>
            <person name="Grigoriev I.V."/>
            <person name="U'Ren J.M."/>
        </authorList>
    </citation>
    <scope>NUCLEOTIDE SEQUENCE [LARGE SCALE GENOMIC DNA]</scope>
    <source>
        <strain evidence="1 2">CBS 119005</strain>
    </source>
</reference>
<dbReference type="EMBL" id="MU393446">
    <property type="protein sequence ID" value="KAI4867567.1"/>
    <property type="molecule type" value="Genomic_DNA"/>
</dbReference>
<name>A0ACB9Z7X3_9PEZI</name>
<keyword evidence="2" id="KW-1185">Reference proteome</keyword>
<organism evidence="1 2">
    <name type="scientific">Hypoxylon rubiginosum</name>
    <dbReference type="NCBI Taxonomy" id="110542"/>
    <lineage>
        <taxon>Eukaryota</taxon>
        <taxon>Fungi</taxon>
        <taxon>Dikarya</taxon>
        <taxon>Ascomycota</taxon>
        <taxon>Pezizomycotina</taxon>
        <taxon>Sordariomycetes</taxon>
        <taxon>Xylariomycetidae</taxon>
        <taxon>Xylariales</taxon>
        <taxon>Hypoxylaceae</taxon>
        <taxon>Hypoxylon</taxon>
    </lineage>
</organism>
<comment type="caution">
    <text evidence="1">The sequence shown here is derived from an EMBL/GenBank/DDBJ whole genome shotgun (WGS) entry which is preliminary data.</text>
</comment>
<evidence type="ECO:0000313" key="1">
    <source>
        <dbReference type="EMBL" id="KAI4867567.1"/>
    </source>
</evidence>
<proteinExistence type="predicted"/>
<gene>
    <name evidence="1" type="ORF">F4820DRAFT_199409</name>
</gene>
<dbReference type="Proteomes" id="UP001497700">
    <property type="component" value="Unassembled WGS sequence"/>
</dbReference>
<sequence>MKSSSVRIMSSLHASNIELRIRTLWECLRRVFTYTSDCQGFWLIHTTGTPDQLRLLQQVVNNLQYFDQLAEISWKVIIISNSNLMMDLPKLRSLSKVTLSQDILRESIEKDVESQLDLIIRETPETSNIKDKVLQMLRKQPLNLKLAGCFLQTLRFISPPIPDVLADLAGAFSSTEAALQAIFEQVPKHYRVWVRKVLEFICFSFRPMTTTELEVAVATVDCHSLQQLEDNIGHGTVSHVVAVLPGVLQIQGGKIYIIHDELKSFLTQSPDDAWYHLGGCHFKIALACYDYLSLIMGKFGDDAPEPLKAIIVWTRLARSAPGYIQEMRPKNQILGFSQYASIYWCDHYLYGKDEKTTSPPWLTEPGLLKEMLALRHHSKGRLGDDHHVPEEIMPSQFRETLNMTEFDAFKLAVQMIDRQPSCAFVDLIYPPISSANGPVRDWIRSNYPQFDVSEVVLNHPYILDRLFQDEKESLLSNASDILASIALRNDHPLLLRFLSKLDGETLDKKVNMAEVSTKALYYAASCGAVDIVKSLLGYQATPFRDLQIDTNQPTIFHTAIETGSKPMVQLLIDAGADVNVLFPRFEEEGSQDAEDLAAVINAQAGHKKKTALIYAAVAGNLDLAKTLIDLGADVHSSEDEGFNAMCRAAMMNDVEMVCLLADSGCEVDSTRADGRHSLHDACAWGSQQVIEELLKRNAAPDHLDEDKIPPIAVASTWGLIRAIKQMIPASSKDSISLALVYAARYGYHEIVTTLLDAGADINYQDGFGNTPLQFACWNSNSRVTQLLLPRIPDINRPDNDNFTATADAARRGAVECLKLLLDAGADTEIESSSGKRPLIRAAEANSDCFRLLLERGAQAVLPAAIEKPNATPFSAGLSFLAGLAHKFPVSAVKVYLEYLKPRVSEDAFSSEINEALSTAAYASKLENIEVLLEYGADPNAIIAKFDEKHGSAIGLAVAYDNIDAVRVLLDNKITPVDLNKVDDYRDTPLHIALDWCITSIQREMIELLLKYGADASISSGSFGTVLNATCQISDDDLLDLILNQPGVSPDAPDQLGRLPIHVAADRRTGLQRIDLLLTDNSTFRSQDKQGRNILHHAAVGGMPPLISSILEECPDLINVPDTAEKVTEARCDSCNCLIYGTGYRCGSCPKYWFCFKCYWHCEETHPKDHVFQRFDQETHEVETPPSSEPDVGE</sequence>
<protein>
    <submittedName>
        <fullName evidence="1">Ankyrin repeat-containing domain protein</fullName>
    </submittedName>
</protein>